<evidence type="ECO:0000313" key="4">
    <source>
        <dbReference type="EMBL" id="SPZ07720.1"/>
    </source>
</evidence>
<feature type="domain" description="Chlorhexidine efflux transporter" evidence="2">
    <location>
        <begin position="77"/>
        <end position="140"/>
    </location>
</feature>
<evidence type="ECO:0000313" key="6">
    <source>
        <dbReference type="Proteomes" id="UP000626180"/>
    </source>
</evidence>
<reference evidence="4 5" key="1">
    <citation type="submission" date="2018-06" db="EMBL/GenBank/DDBJ databases">
        <authorList>
            <consortium name="Pathogen Informatics"/>
            <person name="Doyle S."/>
        </authorList>
    </citation>
    <scope>NUCLEOTIDE SEQUENCE [LARGE SCALE GENOMIC DNA]</scope>
    <source>
        <strain evidence="4 5">NCTC11842</strain>
    </source>
</reference>
<dbReference type="NCBIfam" id="NF033665">
    <property type="entry name" value="PACE_efflu_PCE"/>
    <property type="match status" value="1"/>
</dbReference>
<keyword evidence="1 4" id="KW-0812">Transmembrane</keyword>
<keyword evidence="1" id="KW-1133">Transmembrane helix</keyword>
<evidence type="ECO:0000313" key="3">
    <source>
        <dbReference type="EMBL" id="MBF8642355.1"/>
    </source>
</evidence>
<feature type="transmembrane region" description="Helical" evidence="1">
    <location>
        <begin position="20"/>
        <end position="38"/>
    </location>
</feature>
<dbReference type="InterPro" id="IPR007896">
    <property type="entry name" value="BTP_bacteria"/>
</dbReference>
<feature type="transmembrane region" description="Helical" evidence="1">
    <location>
        <begin position="112"/>
        <end position="134"/>
    </location>
</feature>
<feature type="domain" description="Chlorhexidine efflux transporter" evidence="2">
    <location>
        <begin position="9"/>
        <end position="71"/>
    </location>
</feature>
<dbReference type="InterPro" id="IPR058208">
    <property type="entry name" value="PACE"/>
</dbReference>
<feature type="transmembrane region" description="Helical" evidence="1">
    <location>
        <begin position="87"/>
        <end position="106"/>
    </location>
</feature>
<dbReference type="AlphaFoldDB" id="A0A2X2EM21"/>
<keyword evidence="6" id="KW-1185">Reference proteome</keyword>
<dbReference type="EMBL" id="UAUF01000012">
    <property type="protein sequence ID" value="SPZ07720.1"/>
    <property type="molecule type" value="Genomic_DNA"/>
</dbReference>
<feature type="transmembrane region" description="Helical" evidence="1">
    <location>
        <begin position="44"/>
        <end position="66"/>
    </location>
</feature>
<dbReference type="NCBIfam" id="NF033664">
    <property type="entry name" value="PACE_transport"/>
    <property type="match status" value="1"/>
</dbReference>
<evidence type="ECO:0000259" key="2">
    <source>
        <dbReference type="Pfam" id="PF05232"/>
    </source>
</evidence>
<dbReference type="Proteomes" id="UP000250443">
    <property type="component" value="Unassembled WGS sequence"/>
</dbReference>
<reference evidence="3 6" key="2">
    <citation type="submission" date="2020-10" db="EMBL/GenBank/DDBJ databases">
        <title>Genome sequences of Pseudomonas isolates.</title>
        <authorList>
            <person name="Wessels L."/>
            <person name="Reich F."/>
            <person name="Hammerl J."/>
        </authorList>
    </citation>
    <scope>NUCLEOTIDE SEQUENCE [LARGE SCALE GENOMIC DNA]</scope>
    <source>
        <strain evidence="3 6">20-MO00624-0</strain>
    </source>
</reference>
<evidence type="ECO:0000256" key="1">
    <source>
        <dbReference type="SAM" id="Phobius"/>
    </source>
</evidence>
<sequence length="153" mass="17362">MSSTSSPDRSFWERAGHALAFELIALGLCAPVIAWAMGKPIAQIGVLTLMFSTIAMLWNMIFNFLFDRAQNRLGFKRSFAVRLIHGCLFEAGLVVLLVPLAAWWLSISLLQALVLDIGLILFFLPYSVCFNWIYDTLRARYVRRQGIRAAYEK</sequence>
<dbReference type="Proteomes" id="UP000626180">
    <property type="component" value="Unassembled WGS sequence"/>
</dbReference>
<proteinExistence type="predicted"/>
<protein>
    <submittedName>
        <fullName evidence="3">Multidrug/biocide efflux PACE transporter</fullName>
    </submittedName>
    <submittedName>
        <fullName evidence="4">Transmembrane pair domain-containing protein</fullName>
    </submittedName>
</protein>
<dbReference type="EMBL" id="JADMCD010000009">
    <property type="protein sequence ID" value="MBF8642355.1"/>
    <property type="molecule type" value="Genomic_DNA"/>
</dbReference>
<evidence type="ECO:0000313" key="5">
    <source>
        <dbReference type="Proteomes" id="UP000250443"/>
    </source>
</evidence>
<accession>A0A2X2EM21</accession>
<gene>
    <name evidence="3" type="ORF">IRZ65_16885</name>
    <name evidence="4" type="ORF">NCTC11842_02469</name>
</gene>
<name>A0A2X2EM21_PSELU</name>
<organism evidence="4 5">
    <name type="scientific">Pseudomonas luteola</name>
    <dbReference type="NCBI Taxonomy" id="47886"/>
    <lineage>
        <taxon>Bacteria</taxon>
        <taxon>Pseudomonadati</taxon>
        <taxon>Pseudomonadota</taxon>
        <taxon>Gammaproteobacteria</taxon>
        <taxon>Pseudomonadales</taxon>
        <taxon>Pseudomonadaceae</taxon>
        <taxon>Pseudomonas</taxon>
    </lineage>
</organism>
<keyword evidence="1" id="KW-0472">Membrane</keyword>
<dbReference type="Pfam" id="PF05232">
    <property type="entry name" value="BTP"/>
    <property type="match status" value="2"/>
</dbReference>
<dbReference type="RefSeq" id="WP_010794680.1">
    <property type="nucleotide sequence ID" value="NZ_CP069262.1"/>
</dbReference>